<dbReference type="GO" id="GO:0005737">
    <property type="term" value="C:cytoplasm"/>
    <property type="evidence" value="ECO:0007669"/>
    <property type="project" value="UniProtKB-SubCell"/>
</dbReference>
<reference evidence="8 9" key="1">
    <citation type="journal article" date="2018" name="Cell">
        <title>The Chara Genome: Secondary Complexity and Implications for Plant Terrestrialization.</title>
        <authorList>
            <person name="Nishiyama T."/>
            <person name="Sakayama H."/>
            <person name="Vries J.D."/>
            <person name="Buschmann H."/>
            <person name="Saint-Marcoux D."/>
            <person name="Ullrich K.K."/>
            <person name="Haas F.B."/>
            <person name="Vanderstraeten L."/>
            <person name="Becker D."/>
            <person name="Lang D."/>
            <person name="Vosolsobe S."/>
            <person name="Rombauts S."/>
            <person name="Wilhelmsson P.K.I."/>
            <person name="Janitza P."/>
            <person name="Kern R."/>
            <person name="Heyl A."/>
            <person name="Rumpler F."/>
            <person name="Villalobos L.I.A.C."/>
            <person name="Clay J.M."/>
            <person name="Skokan R."/>
            <person name="Toyoda A."/>
            <person name="Suzuki Y."/>
            <person name="Kagoshima H."/>
            <person name="Schijlen E."/>
            <person name="Tajeshwar N."/>
            <person name="Catarino B."/>
            <person name="Hetherington A.J."/>
            <person name="Saltykova A."/>
            <person name="Bonnot C."/>
            <person name="Breuninger H."/>
            <person name="Symeonidi A."/>
            <person name="Radhakrishnan G.V."/>
            <person name="Van Nieuwerburgh F."/>
            <person name="Deforce D."/>
            <person name="Chang C."/>
            <person name="Karol K.G."/>
            <person name="Hedrich R."/>
            <person name="Ulvskov P."/>
            <person name="Glockner G."/>
            <person name="Delwiche C.F."/>
            <person name="Petrasek J."/>
            <person name="Van de Peer Y."/>
            <person name="Friml J."/>
            <person name="Beilby M."/>
            <person name="Dolan L."/>
            <person name="Kohara Y."/>
            <person name="Sugano S."/>
            <person name="Fujiyama A."/>
            <person name="Delaux P.-M."/>
            <person name="Quint M."/>
            <person name="TheiBen G."/>
            <person name="Hagemann M."/>
            <person name="Harholt J."/>
            <person name="Dunand C."/>
            <person name="Zachgo S."/>
            <person name="Langdale J."/>
            <person name="Maumus F."/>
            <person name="Straeten D.V.D."/>
            <person name="Gould S.B."/>
            <person name="Rensing S.A."/>
        </authorList>
    </citation>
    <scope>NUCLEOTIDE SEQUENCE [LARGE SCALE GENOMIC DNA]</scope>
    <source>
        <strain evidence="8 9">S276</strain>
    </source>
</reference>
<feature type="region of interest" description="Disordered" evidence="6">
    <location>
        <begin position="828"/>
        <end position="934"/>
    </location>
</feature>
<feature type="region of interest" description="Disordered" evidence="6">
    <location>
        <begin position="82"/>
        <end position="126"/>
    </location>
</feature>
<dbReference type="AlphaFoldDB" id="A0A388JYF5"/>
<protein>
    <recommendedName>
        <fullName evidence="3">Rab3 GTPase-activating protein catalytic subunit</fullName>
    </recommendedName>
</protein>
<sequence length="1168" mass="127633">MITQVEGFDDFTLASPWERFIKDVEEVCRQWQAAGAAVLQARGSEQVEDLPALHVVRHEQPYGMTSYSIAYYFPVAHASTGGMTSPVPDDDSKQRAGGVPASDQGNQRSGDGNRLTQRPPPEGPNVAEVIEDTVDEWGTDLHYLQLWFGVREFLVVVPMNANECATDMHEAMMLLSSMAIALSNCDCGSCLWVTTFACDTAFYSWDVTLQYDFSLGNSGGINPAISLSMRAAYKLKLMGCSSDGESLLSMDDEFAYSAEWEQDGQWDFDCPWAYWHPMDDPIKGLELTVIWRNLQANSPADLAAMERLPAQSADDWILRVVLYKDTLDAELDEEPLGFARQLRGTVYSMYQAEGVQFMEDFVSGNTADLRGLLGGTAASLAVPPPSVVGRVIRDLFDEGTFSSLPGSNTQHPYQLVAKTAPPESLFSRFCLHALRFSNIRAIAVLWLDFVRELRFYWEEGVQLPRLPSTGPPDLGCCLLHQKLQMLALCITRKIAEEAQQSSRNTESVDAVLDDRTQVQSHGYQGSHSQGLKEEVDNDLITRLGDRRAVTGRRPADGWHDSMVGGVTIKGRSSSNGGRTGLPGEVESKTKDGGGGAGIDGEGWEVDFNVRLCSYLWLNDSVPPRDLEELIEEEERKNGPRRAVGKSKEDSDSSSTKYESCSDAESQSEENSGVVIRSAIQRKGNSTAISRSPNSTSISRSPSSRGSSRSGSPPRLRTGSIVEARQRVGGLGKNEWKRRGALRPAGDLKLRNFPVQMYVPITQDPLHMTEDMLMEREQALAALRDSEMGRDARARLECDVLASDMSAFKAANPGAALEDFIRWHSPRDWVEDDGQCDQSSRSPDDVAGTSGRGQPTAKPNSKALAIRSAKEDVRRKKSGKVHERGRVKEAAAEGDANPTSRLTMSGKSQSKVGGNAQQQQRRAPSSGRVKGRLSKRMQDKNNIWHQLWRKAEPIPACEQKPLFDYRREAEKSAGEARKTLTELCTAFEHVEDGIVTGVSLARKFKKIPRIFHALMRRYCEGPGSICVNVRGGVPGSAGFSKGGGKVGGGGSKGGAPAVETERDIVTQLFTAKGGEGQGPARKIKRKKWGNEWCANLLEGLPPSAREITLWGGALDGGVLEGGDLEGVAPAVGRDAMDGGLGDGIGVCDRMYARLTPKDLRIALALVSRE</sequence>
<dbReference type="OrthoDB" id="17346at2759"/>
<keyword evidence="5" id="KW-0963">Cytoplasm</keyword>
<feature type="compositionally biased region" description="Polar residues" evidence="6">
    <location>
        <begin position="103"/>
        <end position="116"/>
    </location>
</feature>
<feature type="domain" description="Rab3GAP catalytic subunit conserved" evidence="7">
    <location>
        <begin position="736"/>
        <end position="842"/>
    </location>
</feature>
<comment type="caution">
    <text evidence="8">The sequence shown here is derived from an EMBL/GenBank/DDBJ whole genome shotgun (WGS) entry which is preliminary data.</text>
</comment>
<evidence type="ECO:0000256" key="4">
    <source>
        <dbReference type="ARBA" id="ARBA00022468"/>
    </source>
</evidence>
<organism evidence="8 9">
    <name type="scientific">Chara braunii</name>
    <name type="common">Braun's stonewort</name>
    <dbReference type="NCBI Taxonomy" id="69332"/>
    <lineage>
        <taxon>Eukaryota</taxon>
        <taxon>Viridiplantae</taxon>
        <taxon>Streptophyta</taxon>
        <taxon>Charophyceae</taxon>
        <taxon>Charales</taxon>
        <taxon>Characeae</taxon>
        <taxon>Chara</taxon>
    </lineage>
</organism>
<feature type="compositionally biased region" description="Low complexity" evidence="6">
    <location>
        <begin position="652"/>
        <end position="662"/>
    </location>
</feature>
<feature type="compositionally biased region" description="Basic and acidic residues" evidence="6">
    <location>
        <begin position="550"/>
        <end position="559"/>
    </location>
</feature>
<dbReference type="PANTHER" id="PTHR21422:SF9">
    <property type="entry name" value="RAB3 GTPASE-ACTIVATING PROTEIN CATALYTIC SUBUNIT"/>
    <property type="match status" value="1"/>
</dbReference>
<evidence type="ECO:0000313" key="9">
    <source>
        <dbReference type="Proteomes" id="UP000265515"/>
    </source>
</evidence>
<feature type="compositionally biased region" description="Polar residues" evidence="6">
    <location>
        <begin position="896"/>
        <end position="922"/>
    </location>
</feature>
<accession>A0A388JYF5</accession>
<evidence type="ECO:0000259" key="7">
    <source>
        <dbReference type="Pfam" id="PF13890"/>
    </source>
</evidence>
<dbReference type="GO" id="GO:0005096">
    <property type="term" value="F:GTPase activator activity"/>
    <property type="evidence" value="ECO:0007669"/>
    <property type="project" value="UniProtKB-KW"/>
</dbReference>
<dbReference type="EMBL" id="BFEA01000032">
    <property type="protein sequence ID" value="GBG62807.1"/>
    <property type="molecule type" value="Genomic_DNA"/>
</dbReference>
<dbReference type="STRING" id="69332.A0A388JYF5"/>
<evidence type="ECO:0000256" key="5">
    <source>
        <dbReference type="ARBA" id="ARBA00022490"/>
    </source>
</evidence>
<dbReference type="PANTHER" id="PTHR21422">
    <property type="entry name" value="RAB3 GTPASE-ACTIVATING PROTEIN CATALYTIC SUBUNIT"/>
    <property type="match status" value="1"/>
</dbReference>
<comment type="similarity">
    <text evidence="2">Belongs to the Rab3-GAP catalytic subunit family.</text>
</comment>
<feature type="region of interest" description="Disordered" evidence="6">
    <location>
        <begin position="630"/>
        <end position="721"/>
    </location>
</feature>
<evidence type="ECO:0000256" key="3">
    <source>
        <dbReference type="ARBA" id="ARBA00015817"/>
    </source>
</evidence>
<dbReference type="Proteomes" id="UP000265515">
    <property type="component" value="Unassembled WGS sequence"/>
</dbReference>
<evidence type="ECO:0000256" key="1">
    <source>
        <dbReference type="ARBA" id="ARBA00004496"/>
    </source>
</evidence>
<feature type="compositionally biased region" description="Low complexity" evidence="6">
    <location>
        <begin position="689"/>
        <end position="719"/>
    </location>
</feature>
<dbReference type="Gramene" id="GBG62807">
    <property type="protein sequence ID" value="GBG62807"/>
    <property type="gene ID" value="CBR_g32390"/>
</dbReference>
<gene>
    <name evidence="8" type="ORF">CBR_g32390</name>
</gene>
<feature type="region of interest" description="Disordered" evidence="6">
    <location>
        <begin position="550"/>
        <end position="600"/>
    </location>
</feature>
<keyword evidence="9" id="KW-1185">Reference proteome</keyword>
<dbReference type="InterPro" id="IPR045700">
    <property type="entry name" value="Rab3GAP1"/>
</dbReference>
<proteinExistence type="inferred from homology"/>
<name>A0A388JYF5_CHABU</name>
<feature type="compositionally biased region" description="Basic and acidic residues" evidence="6">
    <location>
        <begin position="867"/>
        <end position="890"/>
    </location>
</feature>
<keyword evidence="4" id="KW-0343">GTPase activation</keyword>
<evidence type="ECO:0000256" key="2">
    <source>
        <dbReference type="ARBA" id="ARBA00008856"/>
    </source>
</evidence>
<feature type="domain" description="Rab3GAP catalytic subunit conserved" evidence="7">
    <location>
        <begin position="921"/>
        <end position="970"/>
    </location>
</feature>
<evidence type="ECO:0000313" key="8">
    <source>
        <dbReference type="EMBL" id="GBG62807.1"/>
    </source>
</evidence>
<comment type="subcellular location">
    <subcellularLocation>
        <location evidence="1">Cytoplasm</location>
    </subcellularLocation>
</comment>
<evidence type="ECO:0000256" key="6">
    <source>
        <dbReference type="SAM" id="MobiDB-lite"/>
    </source>
</evidence>
<dbReference type="InterPro" id="IPR026147">
    <property type="entry name" value="Rab3GAP1_conserved"/>
</dbReference>
<dbReference type="Pfam" id="PF13890">
    <property type="entry name" value="Rab3-GTPase_cat"/>
    <property type="match status" value="2"/>
</dbReference>